<gene>
    <name evidence="1" type="ORF">PDJAM_G00033800</name>
</gene>
<proteinExistence type="predicted"/>
<evidence type="ECO:0000313" key="1">
    <source>
        <dbReference type="EMBL" id="MCJ8738288.1"/>
    </source>
</evidence>
<organism evidence="1 2">
    <name type="scientific">Pangasius djambal</name>
    <dbReference type="NCBI Taxonomy" id="1691987"/>
    <lineage>
        <taxon>Eukaryota</taxon>
        <taxon>Metazoa</taxon>
        <taxon>Chordata</taxon>
        <taxon>Craniata</taxon>
        <taxon>Vertebrata</taxon>
        <taxon>Euteleostomi</taxon>
        <taxon>Actinopterygii</taxon>
        <taxon>Neopterygii</taxon>
        <taxon>Teleostei</taxon>
        <taxon>Ostariophysi</taxon>
        <taxon>Siluriformes</taxon>
        <taxon>Pangasiidae</taxon>
        <taxon>Pangasius</taxon>
    </lineage>
</organism>
<sequence>MPVFVREPAQSPMNAAICDAPFPIQETSNVSHFSPGHGAMAGAGHISPAEGTLALDQYSPLEGAFLGTQQHMPQAAPEPELPVHTTSNDSGMTPTFVLQIPVVLCL</sequence>
<accession>A0ACC5YRX0</accession>
<evidence type="ECO:0000313" key="2">
    <source>
        <dbReference type="Proteomes" id="UP000830395"/>
    </source>
</evidence>
<comment type="caution">
    <text evidence="1">The sequence shown here is derived from an EMBL/GenBank/DDBJ whole genome shotgun (WGS) entry which is preliminary data.</text>
</comment>
<reference evidence="1" key="1">
    <citation type="submission" date="2020-02" db="EMBL/GenBank/DDBJ databases">
        <title>Genome sequencing of the panga catfish, Pangasius djambal.</title>
        <authorList>
            <person name="Wen M."/>
            <person name="Zahm M."/>
            <person name="Roques C."/>
            <person name="Cabau C."/>
            <person name="Klopp C."/>
            <person name="Donnadieu C."/>
            <person name="Jouanno E."/>
            <person name="Avarre J.-C."/>
            <person name="Campet M."/>
            <person name="Ha T."/>
            <person name="Dugue R."/>
            <person name="Lampietro C."/>
            <person name="Louis A."/>
            <person name="Herpin A."/>
            <person name="Echchiki A."/>
            <person name="Berthelot C."/>
            <person name="Parey E."/>
            <person name="Roest-Crollius H."/>
            <person name="Braasch I."/>
            <person name="Postlethwait J.H."/>
            <person name="Bobe J."/>
            <person name="Montfort J."/>
            <person name="Bouchez O."/>
            <person name="Begum T."/>
            <person name="Schartl M."/>
            <person name="Gustiano R."/>
            <person name="Guiguen Y."/>
        </authorList>
    </citation>
    <scope>NUCLEOTIDE SEQUENCE</scope>
    <source>
        <strain evidence="1">Pdj_M5554</strain>
    </source>
</reference>
<dbReference type="Proteomes" id="UP000830395">
    <property type="component" value="Chromosome 12"/>
</dbReference>
<keyword evidence="2" id="KW-1185">Reference proteome</keyword>
<protein>
    <submittedName>
        <fullName evidence="1">Uncharacterized protein</fullName>
    </submittedName>
</protein>
<name>A0ACC5YRX0_9TELE</name>
<dbReference type="EMBL" id="CM040986">
    <property type="protein sequence ID" value="MCJ8738288.1"/>
    <property type="molecule type" value="Genomic_DNA"/>
</dbReference>